<organism evidence="13 14">
    <name type="scientific">Halorhodospira halochloris</name>
    <name type="common">Ectothiorhodospira halochloris</name>
    <dbReference type="NCBI Taxonomy" id="1052"/>
    <lineage>
        <taxon>Bacteria</taxon>
        <taxon>Pseudomonadati</taxon>
        <taxon>Pseudomonadota</taxon>
        <taxon>Gammaproteobacteria</taxon>
        <taxon>Chromatiales</taxon>
        <taxon>Ectothiorhodospiraceae</taxon>
        <taxon>Halorhodospira</taxon>
    </lineage>
</organism>
<feature type="compositionally biased region" description="Basic residues" evidence="11">
    <location>
        <begin position="469"/>
        <end position="488"/>
    </location>
</feature>
<dbReference type="RefSeq" id="WP_096407988.1">
    <property type="nucleotide sequence ID" value="NZ_AP017372.2"/>
</dbReference>
<evidence type="ECO:0000256" key="7">
    <source>
        <dbReference type="ARBA" id="ARBA00032345"/>
    </source>
</evidence>
<sequence>MRPVIALVGRPNVGKSTLFNRLTRTRDALVANYPGLTRDRQYGVLRHHGDSAIVIDTGGMGEETDGPGAAMHEQAGAAIAEADTVILIVDGQTGVSSGDEEIVAQLRGRGCAVHVAVNKSEGLDKNLVCADFHSLGIAAVHAISALRGRGVDDLIDAVFRDVYARRSQPHKAPEQAGVNGLDEGVDDQVAAPRGAVSVAVVGRPNVGKSTLINRLLGEERVVVYDQPGTTRDSITIPFECAGQLYHLIDTAGVRRRARVDEQVEKLSVIKSLEAIDRANVVLLVSDAREGITEQDAHLAGHVLEAGRALVLVINKWDGLEPDQRLKVKRDLDRRFAFLEFARRHFVSALHGSGVGLLLESVDLAYAAANRDLPTPELNEALHKAIAGHQPPLSRGRRIKPRYAHQGGHNPPRIVIHGNQVQRLPAAYGRYLERFFREEFQLQGTPVRIEYRASDNPFADKPNPLSERQQRRRQRVIRHAKRSKKRKRR</sequence>
<keyword evidence="3 8" id="KW-0690">Ribosome biogenesis</keyword>
<dbReference type="InterPro" id="IPR016484">
    <property type="entry name" value="GTPase_Der"/>
</dbReference>
<comment type="function">
    <text evidence="8 10">GTPase that plays an essential role in the late steps of ribosome biogenesis.</text>
</comment>
<keyword evidence="14" id="KW-1185">Reference proteome</keyword>
<evidence type="ECO:0000256" key="11">
    <source>
        <dbReference type="SAM" id="MobiDB-lite"/>
    </source>
</evidence>
<dbReference type="CDD" id="cd01894">
    <property type="entry name" value="EngA1"/>
    <property type="match status" value="1"/>
</dbReference>
<dbReference type="Pfam" id="PF01926">
    <property type="entry name" value="MMR_HSR1"/>
    <property type="match status" value="2"/>
</dbReference>
<dbReference type="FunFam" id="3.40.50.300:FF:000040">
    <property type="entry name" value="GTPase Der"/>
    <property type="match status" value="1"/>
</dbReference>
<gene>
    <name evidence="8 13" type="primary">der</name>
    <name evidence="13" type="ORF">HH1059_05400</name>
</gene>
<evidence type="ECO:0000256" key="1">
    <source>
        <dbReference type="ARBA" id="ARBA00008279"/>
    </source>
</evidence>
<dbReference type="HAMAP" id="MF_00195">
    <property type="entry name" value="GTPase_Der"/>
    <property type="match status" value="1"/>
</dbReference>
<evidence type="ECO:0000313" key="14">
    <source>
        <dbReference type="Proteomes" id="UP000218890"/>
    </source>
</evidence>
<dbReference type="GO" id="GO:0005525">
    <property type="term" value="F:GTP binding"/>
    <property type="evidence" value="ECO:0007669"/>
    <property type="project" value="UniProtKB-UniRule"/>
</dbReference>
<keyword evidence="6 8" id="KW-0342">GTP-binding</keyword>
<dbReference type="Gene3D" id="3.40.50.300">
    <property type="entry name" value="P-loop containing nucleotide triphosphate hydrolases"/>
    <property type="match status" value="2"/>
</dbReference>
<evidence type="ECO:0000256" key="4">
    <source>
        <dbReference type="ARBA" id="ARBA00022737"/>
    </source>
</evidence>
<evidence type="ECO:0000256" key="5">
    <source>
        <dbReference type="ARBA" id="ARBA00022741"/>
    </source>
</evidence>
<dbReference type="InterPro" id="IPR003593">
    <property type="entry name" value="AAA+_ATPase"/>
</dbReference>
<dbReference type="SUPFAM" id="SSF52540">
    <property type="entry name" value="P-loop containing nucleoside triphosphate hydrolases"/>
    <property type="match status" value="2"/>
</dbReference>
<evidence type="ECO:0000259" key="12">
    <source>
        <dbReference type="PROSITE" id="PS51712"/>
    </source>
</evidence>
<dbReference type="PROSITE" id="PS51712">
    <property type="entry name" value="G_ENGA"/>
    <property type="match status" value="2"/>
</dbReference>
<feature type="region of interest" description="Disordered" evidence="11">
    <location>
        <begin position="452"/>
        <end position="488"/>
    </location>
</feature>
<dbReference type="OrthoDB" id="9805918at2"/>
<dbReference type="InterPro" id="IPR015946">
    <property type="entry name" value="KH_dom-like_a/b"/>
</dbReference>
<dbReference type="EMBL" id="AP017372">
    <property type="protein sequence ID" value="BAU57224.2"/>
    <property type="molecule type" value="Genomic_DNA"/>
</dbReference>
<dbReference type="SMART" id="SM00382">
    <property type="entry name" value="AAA"/>
    <property type="match status" value="2"/>
</dbReference>
<dbReference type="CDD" id="cd01895">
    <property type="entry name" value="EngA2"/>
    <property type="match status" value="1"/>
</dbReference>
<dbReference type="PRINTS" id="PR00326">
    <property type="entry name" value="GTP1OBG"/>
</dbReference>
<keyword evidence="4 10" id="KW-0677">Repeat</keyword>
<feature type="binding site" evidence="8">
    <location>
        <begin position="9"/>
        <end position="16"/>
    </location>
    <ligand>
        <name>GTP</name>
        <dbReference type="ChEBI" id="CHEBI:37565"/>
        <label>1</label>
    </ligand>
</feature>
<dbReference type="InterPro" id="IPR006073">
    <property type="entry name" value="GTP-bd"/>
</dbReference>
<comment type="similarity">
    <text evidence="1 8 9 10">Belongs to the TRAFAC class TrmE-Era-EngA-EngB-Septin-like GTPase superfamily. EngA (Der) GTPase family.</text>
</comment>
<evidence type="ECO:0000256" key="2">
    <source>
        <dbReference type="ARBA" id="ARBA00020953"/>
    </source>
</evidence>
<reference evidence="13" key="1">
    <citation type="submission" date="2016-02" db="EMBL/GenBank/DDBJ databases">
        <title>Halorhodospira halochloris DSM-1059 complete genome, version 2.</title>
        <authorList>
            <person name="Tsukatani Y."/>
        </authorList>
    </citation>
    <scope>NUCLEOTIDE SEQUENCE</scope>
    <source>
        <strain evidence="13">DSM 1059</strain>
    </source>
</reference>
<dbReference type="FunFam" id="3.30.300.20:FF:000004">
    <property type="entry name" value="GTPase Der"/>
    <property type="match status" value="1"/>
</dbReference>
<evidence type="ECO:0000256" key="8">
    <source>
        <dbReference type="HAMAP-Rule" id="MF_00195"/>
    </source>
</evidence>
<dbReference type="InterPro" id="IPR032859">
    <property type="entry name" value="KH_dom-like"/>
</dbReference>
<comment type="subunit">
    <text evidence="8">Associates with the 50S ribosomal subunit.</text>
</comment>
<dbReference type="PANTHER" id="PTHR43834:SF6">
    <property type="entry name" value="GTPASE DER"/>
    <property type="match status" value="1"/>
</dbReference>
<dbReference type="Pfam" id="PF14714">
    <property type="entry name" value="KH_dom-like"/>
    <property type="match status" value="1"/>
</dbReference>
<dbReference type="GO" id="GO:0043022">
    <property type="term" value="F:ribosome binding"/>
    <property type="evidence" value="ECO:0007669"/>
    <property type="project" value="TreeGrafter"/>
</dbReference>
<dbReference type="Gene3D" id="3.30.300.20">
    <property type="match status" value="1"/>
</dbReference>
<evidence type="ECO:0000256" key="3">
    <source>
        <dbReference type="ARBA" id="ARBA00022517"/>
    </source>
</evidence>
<dbReference type="PIRSF" id="PIRSF006485">
    <property type="entry name" value="GTP-binding_EngA"/>
    <property type="match status" value="1"/>
</dbReference>
<evidence type="ECO:0000256" key="10">
    <source>
        <dbReference type="RuleBase" id="RU004481"/>
    </source>
</evidence>
<keyword evidence="5 8" id="KW-0547">Nucleotide-binding</keyword>
<evidence type="ECO:0000256" key="6">
    <source>
        <dbReference type="ARBA" id="ARBA00023134"/>
    </source>
</evidence>
<accession>A0A0X8X7Y6</accession>
<dbReference type="KEGG" id="hhk:HH1059_05400"/>
<feature type="binding site" evidence="8">
    <location>
        <begin position="314"/>
        <end position="317"/>
    </location>
    <ligand>
        <name>GTP</name>
        <dbReference type="ChEBI" id="CHEBI:37565"/>
        <label>2</label>
    </ligand>
</feature>
<feature type="binding site" evidence="8">
    <location>
        <begin position="118"/>
        <end position="121"/>
    </location>
    <ligand>
        <name>GTP</name>
        <dbReference type="ChEBI" id="CHEBI:37565"/>
        <label>1</label>
    </ligand>
</feature>
<protein>
    <recommendedName>
        <fullName evidence="2 8">GTPase Der</fullName>
    </recommendedName>
    <alternativeName>
        <fullName evidence="7 8">GTP-binding protein EngA</fullName>
    </alternativeName>
</protein>
<dbReference type="InterPro" id="IPR031166">
    <property type="entry name" value="G_ENGA"/>
</dbReference>
<dbReference type="NCBIfam" id="TIGR03594">
    <property type="entry name" value="GTPase_EngA"/>
    <property type="match status" value="1"/>
</dbReference>
<feature type="binding site" evidence="8">
    <location>
        <begin position="56"/>
        <end position="60"/>
    </location>
    <ligand>
        <name>GTP</name>
        <dbReference type="ChEBI" id="CHEBI:37565"/>
        <label>1</label>
    </ligand>
</feature>
<name>A0A0X8X7Y6_HALHR</name>
<dbReference type="NCBIfam" id="TIGR00231">
    <property type="entry name" value="small_GTP"/>
    <property type="match status" value="2"/>
</dbReference>
<evidence type="ECO:0000313" key="13">
    <source>
        <dbReference type="EMBL" id="BAU57224.2"/>
    </source>
</evidence>
<feature type="binding site" evidence="8">
    <location>
        <begin position="249"/>
        <end position="253"/>
    </location>
    <ligand>
        <name>GTP</name>
        <dbReference type="ChEBI" id="CHEBI:37565"/>
        <label>2</label>
    </ligand>
</feature>
<feature type="domain" description="EngA-type G" evidence="12">
    <location>
        <begin position="3"/>
        <end position="166"/>
    </location>
</feature>
<feature type="binding site" evidence="8">
    <location>
        <begin position="202"/>
        <end position="209"/>
    </location>
    <ligand>
        <name>GTP</name>
        <dbReference type="ChEBI" id="CHEBI:37565"/>
        <label>2</label>
    </ligand>
</feature>
<dbReference type="InterPro" id="IPR027417">
    <property type="entry name" value="P-loop_NTPase"/>
</dbReference>
<feature type="domain" description="EngA-type G" evidence="12">
    <location>
        <begin position="196"/>
        <end position="369"/>
    </location>
</feature>
<evidence type="ECO:0000256" key="9">
    <source>
        <dbReference type="PROSITE-ProRule" id="PRU01049"/>
    </source>
</evidence>
<dbReference type="InterPro" id="IPR005225">
    <property type="entry name" value="Small_GTP-bd"/>
</dbReference>
<dbReference type="Proteomes" id="UP000218890">
    <property type="component" value="Chromosome"/>
</dbReference>
<proteinExistence type="inferred from homology"/>
<dbReference type="PANTHER" id="PTHR43834">
    <property type="entry name" value="GTPASE DER"/>
    <property type="match status" value="1"/>
</dbReference>
<dbReference type="AlphaFoldDB" id="A0A0X8X7Y6"/>
<dbReference type="GO" id="GO:0042254">
    <property type="term" value="P:ribosome biogenesis"/>
    <property type="evidence" value="ECO:0007669"/>
    <property type="project" value="UniProtKB-KW"/>
</dbReference>